<sequence>MDVHNAFLQGDLYEKAIVRVSMITHQSQREREQICSCIAERPKTTGEAIVIDIDSKPFDRQSSQAQASSSTSYRVSVHSTLPTQPTQPVIPGDGVSSQHGVPSSSSNGVSSQHVVSSSSSDGVSSQPAVPFSSSGAVSSQQIGRSTSNEEPHWFVDVIDERQVIKAIRLKVKDVHNLDKGLHIIVEFDEYHAAIGKLAGLIAGVLGQLATNPMYFPIGFEKWPSMPKSFLDRVFNDIIVPRFFFRIDQQKAKAWLNSSINEPWREYRLKLWKEAQDPLLSKQDIIKNVPDGIPMDQWALYVTYRMKEEAKEHCKKNAQIRKNQLPHTCGAMSSARRRAAMKAMGKAFDRGKMWTETHKRKDGSYVTDEARVIGERIEEIRSDRAESLDEPSPNDALGIVFGREHPVRVRGLGLGVVPTVAFKQTSMRYHRSYVGSSSTTAPTLEWQQEMIDVKSKLNALISLYERNIGNILEEFAHLLSTPPQV</sequence>
<proteinExistence type="predicted"/>
<name>A0AC58ST31_TOBAC</name>
<organism evidence="1 2">
    <name type="scientific">Nicotiana tabacum</name>
    <name type="common">Common tobacco</name>
    <dbReference type="NCBI Taxonomy" id="4097"/>
    <lineage>
        <taxon>Eukaryota</taxon>
        <taxon>Viridiplantae</taxon>
        <taxon>Streptophyta</taxon>
        <taxon>Embryophyta</taxon>
        <taxon>Tracheophyta</taxon>
        <taxon>Spermatophyta</taxon>
        <taxon>Magnoliopsida</taxon>
        <taxon>eudicotyledons</taxon>
        <taxon>Gunneridae</taxon>
        <taxon>Pentapetalae</taxon>
        <taxon>asterids</taxon>
        <taxon>lamiids</taxon>
        <taxon>Solanales</taxon>
        <taxon>Solanaceae</taxon>
        <taxon>Nicotianoideae</taxon>
        <taxon>Nicotianeae</taxon>
        <taxon>Nicotiana</taxon>
    </lineage>
</organism>
<keyword evidence="1" id="KW-1185">Reference proteome</keyword>
<dbReference type="RefSeq" id="XP_075088132.1">
    <property type="nucleotide sequence ID" value="XM_075232031.1"/>
</dbReference>
<accession>A0AC58ST31</accession>
<gene>
    <name evidence="2" type="primary">LOC107776293</name>
</gene>
<evidence type="ECO:0000313" key="2">
    <source>
        <dbReference type="RefSeq" id="XP_075088132.1"/>
    </source>
</evidence>
<evidence type="ECO:0000313" key="1">
    <source>
        <dbReference type="Proteomes" id="UP000790787"/>
    </source>
</evidence>
<reference evidence="2" key="2">
    <citation type="submission" date="2025-08" db="UniProtKB">
        <authorList>
            <consortium name="RefSeq"/>
        </authorList>
    </citation>
    <scope>IDENTIFICATION</scope>
    <source>
        <tissue evidence="2">Leaf</tissue>
    </source>
</reference>
<reference evidence="1" key="1">
    <citation type="journal article" date="2014" name="Nat. Commun.">
        <title>The tobacco genome sequence and its comparison with those of tomato and potato.</title>
        <authorList>
            <person name="Sierro N."/>
            <person name="Battey J.N."/>
            <person name="Ouadi S."/>
            <person name="Bakaher N."/>
            <person name="Bovet L."/>
            <person name="Willig A."/>
            <person name="Goepfert S."/>
            <person name="Peitsch M.C."/>
            <person name="Ivanov N.V."/>
        </authorList>
    </citation>
    <scope>NUCLEOTIDE SEQUENCE [LARGE SCALE GENOMIC DNA]</scope>
</reference>
<dbReference type="Proteomes" id="UP000790787">
    <property type="component" value="Chromosome 16"/>
</dbReference>
<protein>
    <submittedName>
        <fullName evidence="2">Uncharacterized protein LOC107776293</fullName>
    </submittedName>
</protein>